<dbReference type="InterPro" id="IPR016152">
    <property type="entry name" value="PTrfase/Anion_transptr"/>
</dbReference>
<evidence type="ECO:0000256" key="1">
    <source>
        <dbReference type="SAM" id="Coils"/>
    </source>
</evidence>
<accession>X1FKW0</accession>
<feature type="non-terminal residue" evidence="3">
    <location>
        <position position="1"/>
    </location>
</feature>
<organism evidence="3">
    <name type="scientific">marine sediment metagenome</name>
    <dbReference type="NCBI Taxonomy" id="412755"/>
    <lineage>
        <taxon>unclassified sequences</taxon>
        <taxon>metagenomes</taxon>
        <taxon>ecological metagenomes</taxon>
    </lineage>
</organism>
<dbReference type="AlphaFoldDB" id="X1FKW0"/>
<dbReference type="PANTHER" id="PTHR47738">
    <property type="entry name" value="PTS SYSTEM FRUCTOSE-LIKE EIIA COMPONENT-RELATED"/>
    <property type="match status" value="1"/>
</dbReference>
<keyword evidence="1" id="KW-0175">Coiled coil</keyword>
<sequence length="231" mass="26027">KEKLVENKKLILTRIIDRERLESTGLGHNVALPHARVDTEREIAIAVGKSKAGINFDSIDHKKVHLIILIVWDPSLPGLFNHLFAGLAKFLRYQGFRQRVFGSKNKSELHGVLSEISLSLPQGDTIISRASLLMKLQEIEKKKKRAKKEQREKLKEQVDLIRQELDEALVDRYDRLMERYGFAVAEVDAGVCQGCNINVATGLSSAIEGSNDIYVCENCGKFMVASKNKEK</sequence>
<dbReference type="InterPro" id="IPR051541">
    <property type="entry name" value="PTS_SugarTrans_NitroReg"/>
</dbReference>
<name>X1FKW0_9ZZZZ</name>
<dbReference type="SUPFAM" id="SSF55804">
    <property type="entry name" value="Phoshotransferase/anion transport protein"/>
    <property type="match status" value="1"/>
</dbReference>
<evidence type="ECO:0000313" key="3">
    <source>
        <dbReference type="EMBL" id="GAH45592.1"/>
    </source>
</evidence>
<gene>
    <name evidence="3" type="ORF">S03H2_12084</name>
</gene>
<dbReference type="EMBL" id="BARU01006154">
    <property type="protein sequence ID" value="GAH45592.1"/>
    <property type="molecule type" value="Genomic_DNA"/>
</dbReference>
<dbReference type="Pfam" id="PF00359">
    <property type="entry name" value="PTS_EIIA_2"/>
    <property type="match status" value="1"/>
</dbReference>
<dbReference type="Gene3D" id="1.10.287.1490">
    <property type="match status" value="1"/>
</dbReference>
<protein>
    <recommendedName>
        <fullName evidence="2">PTS EIIA type-2 domain-containing protein</fullName>
    </recommendedName>
</protein>
<dbReference type="PROSITE" id="PS51094">
    <property type="entry name" value="PTS_EIIA_TYPE_2"/>
    <property type="match status" value="1"/>
</dbReference>
<reference evidence="3" key="1">
    <citation type="journal article" date="2014" name="Front. Microbiol.">
        <title>High frequency of phylogenetically diverse reductive dehalogenase-homologous genes in deep subseafloor sedimentary metagenomes.</title>
        <authorList>
            <person name="Kawai M."/>
            <person name="Futagami T."/>
            <person name="Toyoda A."/>
            <person name="Takaki Y."/>
            <person name="Nishi S."/>
            <person name="Hori S."/>
            <person name="Arai W."/>
            <person name="Tsubouchi T."/>
            <person name="Morono Y."/>
            <person name="Uchiyama I."/>
            <person name="Ito T."/>
            <person name="Fujiyama A."/>
            <person name="Inagaki F."/>
            <person name="Takami H."/>
        </authorList>
    </citation>
    <scope>NUCLEOTIDE SEQUENCE</scope>
    <source>
        <strain evidence="3">Expedition CK06-06</strain>
    </source>
</reference>
<dbReference type="PROSITE" id="PS00372">
    <property type="entry name" value="PTS_EIIA_TYPE_2_HIS"/>
    <property type="match status" value="1"/>
</dbReference>
<feature type="coiled-coil region" evidence="1">
    <location>
        <begin position="129"/>
        <end position="171"/>
    </location>
</feature>
<dbReference type="InterPro" id="IPR002178">
    <property type="entry name" value="PTS_EIIA_type-2_dom"/>
</dbReference>
<comment type="caution">
    <text evidence="3">The sequence shown here is derived from an EMBL/GenBank/DDBJ whole genome shotgun (WGS) entry which is preliminary data.</text>
</comment>
<dbReference type="Gene3D" id="3.40.930.10">
    <property type="entry name" value="Mannitol-specific EII, Chain A"/>
    <property type="match status" value="1"/>
</dbReference>
<proteinExistence type="predicted"/>
<feature type="domain" description="PTS EIIA type-2" evidence="2">
    <location>
        <begin position="1"/>
        <end position="116"/>
    </location>
</feature>
<dbReference type="PANTHER" id="PTHR47738:SF2">
    <property type="entry name" value="PTS SYSTEM FRUCTOSE-LIKE EIIA COMPONENT"/>
    <property type="match status" value="1"/>
</dbReference>
<evidence type="ECO:0000259" key="2">
    <source>
        <dbReference type="PROSITE" id="PS51094"/>
    </source>
</evidence>